<dbReference type="PANTHER" id="PTHR36181:SF2">
    <property type="entry name" value="INTRON-ENCODED ENDONUCLEASE AI3-RELATED"/>
    <property type="match status" value="1"/>
</dbReference>
<feature type="non-terminal residue" evidence="2">
    <location>
        <position position="1"/>
    </location>
</feature>
<dbReference type="OrthoDB" id="3705528at2759"/>
<dbReference type="GO" id="GO:0005739">
    <property type="term" value="C:mitochondrion"/>
    <property type="evidence" value="ECO:0007669"/>
    <property type="project" value="UniProtKB-ARBA"/>
</dbReference>
<evidence type="ECO:0000259" key="1">
    <source>
        <dbReference type="Pfam" id="PF00961"/>
    </source>
</evidence>
<dbReference type="SUPFAM" id="SSF55608">
    <property type="entry name" value="Homing endonucleases"/>
    <property type="match status" value="1"/>
</dbReference>
<protein>
    <recommendedName>
        <fullName evidence="1">Homing endonuclease LAGLIDADG domain-containing protein</fullName>
    </recommendedName>
</protein>
<dbReference type="AlphaFoldDB" id="A0A9P4XP01"/>
<gene>
    <name evidence="2" type="ORF">M406DRAFT_53415</name>
</gene>
<keyword evidence="3" id="KW-1185">Reference proteome</keyword>
<dbReference type="EMBL" id="MU032369">
    <property type="protein sequence ID" value="KAF3759849.1"/>
    <property type="molecule type" value="Genomic_DNA"/>
</dbReference>
<comment type="caution">
    <text evidence="2">The sequence shown here is derived from an EMBL/GenBank/DDBJ whole genome shotgun (WGS) entry which is preliminary data.</text>
</comment>
<proteinExistence type="predicted"/>
<reference evidence="2" key="1">
    <citation type="journal article" date="2020" name="Phytopathology">
        <title>Genome sequence of the chestnut blight fungus Cryphonectria parasitica EP155: A fundamental resource for an archetypical invasive plant pathogen.</title>
        <authorList>
            <person name="Crouch J.A."/>
            <person name="Dawe A."/>
            <person name="Aerts A."/>
            <person name="Barry K."/>
            <person name="Churchill A.C.L."/>
            <person name="Grimwood J."/>
            <person name="Hillman B."/>
            <person name="Milgroom M.G."/>
            <person name="Pangilinan J."/>
            <person name="Smith M."/>
            <person name="Salamov A."/>
            <person name="Schmutz J."/>
            <person name="Yadav J."/>
            <person name="Grigoriev I.V."/>
            <person name="Nuss D."/>
        </authorList>
    </citation>
    <scope>NUCLEOTIDE SEQUENCE</scope>
    <source>
        <strain evidence="2">EP155</strain>
    </source>
</reference>
<sequence>YRFNFQITLHIDDISTLVFIQEKLGIGEIRDRGSKAVFTIRAQKDIVKIIDILSKNSLNTKKYLDFSDFKRAFEFYTNSKEKTPELIEKISYIKKGMNKSRT</sequence>
<dbReference type="Gene3D" id="3.10.28.10">
    <property type="entry name" value="Homing endonucleases"/>
    <property type="match status" value="1"/>
</dbReference>
<dbReference type="GeneID" id="63841651"/>
<dbReference type="PANTHER" id="PTHR36181">
    <property type="entry name" value="INTRON-ENCODED ENDONUCLEASE AI3-RELATED"/>
    <property type="match status" value="1"/>
</dbReference>
<dbReference type="Pfam" id="PF00961">
    <property type="entry name" value="LAGLIDADG_1"/>
    <property type="match status" value="1"/>
</dbReference>
<dbReference type="InterPro" id="IPR004860">
    <property type="entry name" value="LAGLIDADG_dom"/>
</dbReference>
<dbReference type="InterPro" id="IPR051289">
    <property type="entry name" value="LAGLIDADG_Endonuclease"/>
</dbReference>
<feature type="domain" description="Homing endonuclease LAGLIDADG" evidence="1">
    <location>
        <begin position="2"/>
        <end position="72"/>
    </location>
</feature>
<dbReference type="GO" id="GO:0004519">
    <property type="term" value="F:endonuclease activity"/>
    <property type="evidence" value="ECO:0007669"/>
    <property type="project" value="InterPro"/>
</dbReference>
<accession>A0A9P4XP01</accession>
<dbReference type="RefSeq" id="XP_040770828.1">
    <property type="nucleotide sequence ID" value="XM_040924522.1"/>
</dbReference>
<evidence type="ECO:0000313" key="2">
    <source>
        <dbReference type="EMBL" id="KAF3759849.1"/>
    </source>
</evidence>
<dbReference type="Proteomes" id="UP000803844">
    <property type="component" value="Unassembled WGS sequence"/>
</dbReference>
<name>A0A9P4XP01_CRYP1</name>
<organism evidence="2 3">
    <name type="scientific">Cryphonectria parasitica (strain ATCC 38755 / EP155)</name>
    <dbReference type="NCBI Taxonomy" id="660469"/>
    <lineage>
        <taxon>Eukaryota</taxon>
        <taxon>Fungi</taxon>
        <taxon>Dikarya</taxon>
        <taxon>Ascomycota</taxon>
        <taxon>Pezizomycotina</taxon>
        <taxon>Sordariomycetes</taxon>
        <taxon>Sordariomycetidae</taxon>
        <taxon>Diaporthales</taxon>
        <taxon>Cryphonectriaceae</taxon>
        <taxon>Cryphonectria-Endothia species complex</taxon>
        <taxon>Cryphonectria</taxon>
    </lineage>
</organism>
<evidence type="ECO:0000313" key="3">
    <source>
        <dbReference type="Proteomes" id="UP000803844"/>
    </source>
</evidence>
<dbReference type="InterPro" id="IPR027434">
    <property type="entry name" value="Homing_endonucl"/>
</dbReference>